<comment type="similarity">
    <text evidence="9">Belongs to the class-III pyridoxal-phosphate-dependent aminotransferase family. BioA subfamily.</text>
</comment>
<organism evidence="10 11">
    <name type="scientific">Aliidiomarina minuta</name>
    <dbReference type="NCBI Taxonomy" id="880057"/>
    <lineage>
        <taxon>Bacteria</taxon>
        <taxon>Pseudomonadati</taxon>
        <taxon>Pseudomonadota</taxon>
        <taxon>Gammaproteobacteria</taxon>
        <taxon>Alteromonadales</taxon>
        <taxon>Idiomarinaceae</taxon>
        <taxon>Aliidiomarina</taxon>
    </lineage>
</organism>
<dbReference type="FunFam" id="3.40.640.10:FF:000041">
    <property type="entry name" value="Adenosylmethionine-8-amino-7-oxononanoate aminotransferase"/>
    <property type="match status" value="1"/>
</dbReference>
<proteinExistence type="inferred from homology"/>
<feature type="binding site" evidence="9">
    <location>
        <begin position="314"/>
        <end position="315"/>
    </location>
    <ligand>
        <name>pyridoxal 5'-phosphate</name>
        <dbReference type="ChEBI" id="CHEBI:597326"/>
    </ligand>
</feature>
<dbReference type="InterPro" id="IPR049704">
    <property type="entry name" value="Aminotrans_3_PPA_site"/>
</dbReference>
<dbReference type="GO" id="GO:0030170">
    <property type="term" value="F:pyridoxal phosphate binding"/>
    <property type="evidence" value="ECO:0007669"/>
    <property type="project" value="UniProtKB-UniRule"/>
</dbReference>
<feature type="binding site" evidence="9">
    <location>
        <position position="56"/>
    </location>
    <ligand>
        <name>substrate</name>
    </ligand>
</feature>
<dbReference type="PROSITE" id="PS00600">
    <property type="entry name" value="AA_TRANSFER_CLASS_3"/>
    <property type="match status" value="1"/>
</dbReference>
<protein>
    <recommendedName>
        <fullName evidence="9">Adenosylmethionine-8-amino-7-oxononanoate aminotransferase</fullName>
        <ecNumber evidence="9">2.6.1.62</ecNumber>
    </recommendedName>
    <alternativeName>
        <fullName evidence="9">7,8-diamino-pelargonic acid aminotransferase</fullName>
        <shortName evidence="9">DAPA AT</shortName>
        <shortName evidence="9">DAPA aminotransferase</shortName>
    </alternativeName>
    <alternativeName>
        <fullName evidence="9">7,8-diaminononanoate synthase</fullName>
        <shortName evidence="9">DANS</shortName>
    </alternativeName>
    <alternativeName>
        <fullName evidence="9">Diaminopelargonic acid synthase</fullName>
    </alternativeName>
</protein>
<dbReference type="HAMAP" id="MF_00834">
    <property type="entry name" value="BioA"/>
    <property type="match status" value="1"/>
</dbReference>
<dbReference type="Gene3D" id="3.40.640.10">
    <property type="entry name" value="Type I PLP-dependent aspartate aminotransferase-like (Major domain)"/>
    <property type="match status" value="1"/>
</dbReference>
<feature type="binding site" evidence="9">
    <location>
        <begin position="116"/>
        <end position="117"/>
    </location>
    <ligand>
        <name>pyridoxal 5'-phosphate</name>
        <dbReference type="ChEBI" id="CHEBI:597326"/>
    </ligand>
</feature>
<comment type="function">
    <text evidence="9">Catalyzes the transfer of the alpha-amino group from S-adenosyl-L-methionine (SAM) to 7-keto-8-aminopelargonic acid (KAPA) to form 7,8-diaminopelargonic acid (DAPA). It is the only aminotransferase known to utilize SAM as an amino donor.</text>
</comment>
<dbReference type="InterPro" id="IPR015421">
    <property type="entry name" value="PyrdxlP-dep_Trfase_major"/>
</dbReference>
<keyword evidence="11" id="KW-1185">Reference proteome</keyword>
<dbReference type="GO" id="GO:0004015">
    <property type="term" value="F:adenosylmethionine-8-amino-7-oxononanoate transaminase activity"/>
    <property type="evidence" value="ECO:0007669"/>
    <property type="project" value="UniProtKB-UniRule"/>
</dbReference>
<dbReference type="NCBIfam" id="NF004624">
    <property type="entry name" value="PRK05964.1"/>
    <property type="match status" value="1"/>
</dbReference>
<evidence type="ECO:0000256" key="9">
    <source>
        <dbReference type="HAMAP-Rule" id="MF_00834"/>
    </source>
</evidence>
<reference evidence="10 11" key="1">
    <citation type="journal article" date="2011" name="Front. Microbiol.">
        <title>Genomic signatures of strain selection and enhancement in Bacillus atrophaeus var. globigii, a historical biowarfare simulant.</title>
        <authorList>
            <person name="Gibbons H.S."/>
            <person name="Broomall S.M."/>
            <person name="McNew L.A."/>
            <person name="Daligault H."/>
            <person name="Chapman C."/>
            <person name="Bruce D."/>
            <person name="Karavis M."/>
            <person name="Krepps M."/>
            <person name="McGregor P.A."/>
            <person name="Hong C."/>
            <person name="Park K.H."/>
            <person name="Akmal A."/>
            <person name="Feldman A."/>
            <person name="Lin J.S."/>
            <person name="Chang W.E."/>
            <person name="Higgs B.W."/>
            <person name="Demirev P."/>
            <person name="Lindquist J."/>
            <person name="Liem A."/>
            <person name="Fochler E."/>
            <person name="Read T.D."/>
            <person name="Tapia R."/>
            <person name="Johnson S."/>
            <person name="Bishop-Lilly K.A."/>
            <person name="Detter C."/>
            <person name="Han C."/>
            <person name="Sozhamannan S."/>
            <person name="Rosenzweig C.N."/>
            <person name="Skowronski E.W."/>
        </authorList>
    </citation>
    <scope>NUCLEOTIDE SEQUENCE [LARGE SCALE GENOMIC DNA]</scope>
    <source>
        <strain evidence="10 11">MLST1</strain>
    </source>
</reference>
<evidence type="ECO:0000256" key="4">
    <source>
        <dbReference type="ARBA" id="ARBA00022679"/>
    </source>
</evidence>
<dbReference type="OrthoDB" id="9801052at2"/>
<evidence type="ECO:0000313" key="11">
    <source>
        <dbReference type="Proteomes" id="UP000288293"/>
    </source>
</evidence>
<sequence length="434" mass="47247">MYKNCTESDLEFDQHHIWHPYTSLLNPLPCYSVKEAAGVHLTLESGEQLIDGMSSWWAAVHGYNHPQLNNALREQSERMSHVMFGGLTHKPAIELCKRLVAMTPEPLDAVFLADSGSVSVEVAIKMALQYQVSRGTSHKNKLLTIRSGYHGDTFAAMSVCDPVNGMHGLFKGVLPEHIFADAPLLSPSDEWDESDIQSFKQHLEEQHASIAAVILEPVVQGAGGMRFYHPMYLKRVRELCTEFDVLLIADEIATGFGRTGKLFACEHAEVTPDIMCVGKALSGGYMTLAATIASRDIAEVIGRGPGGGALMHGPTFMGNPLACAVASASLDIIATGQWKLQVSAIAEQLARELAPCEALDSVHQVRCFGAIGVVEMKEALDVAKTQKLLVKAGVWIRPFGRLLYVMPPYIISSAELSQLTAAMFDVCCHAENLS</sequence>
<dbReference type="Pfam" id="PF00202">
    <property type="entry name" value="Aminotran_3"/>
    <property type="match status" value="1"/>
</dbReference>
<evidence type="ECO:0000256" key="1">
    <source>
        <dbReference type="ARBA" id="ARBA00001933"/>
    </source>
</evidence>
<evidence type="ECO:0000256" key="6">
    <source>
        <dbReference type="ARBA" id="ARBA00022756"/>
    </source>
</evidence>
<comment type="subunit">
    <text evidence="9">Homodimer.</text>
</comment>
<dbReference type="PANTHER" id="PTHR42684">
    <property type="entry name" value="ADENOSYLMETHIONINE-8-AMINO-7-OXONONANOATE AMINOTRANSFERASE"/>
    <property type="match status" value="1"/>
</dbReference>
<dbReference type="CDD" id="cd00610">
    <property type="entry name" value="OAT_like"/>
    <property type="match status" value="1"/>
</dbReference>
<keyword evidence="3 9" id="KW-0032">Aminotransferase</keyword>
<evidence type="ECO:0000256" key="7">
    <source>
        <dbReference type="ARBA" id="ARBA00022898"/>
    </source>
</evidence>
<dbReference type="InterPro" id="IPR015424">
    <property type="entry name" value="PyrdxlP-dep_Trfase"/>
</dbReference>
<feature type="binding site" evidence="9">
    <location>
        <position position="313"/>
    </location>
    <ligand>
        <name>substrate</name>
    </ligand>
</feature>
<dbReference type="AlphaFoldDB" id="A0A432W6P7"/>
<evidence type="ECO:0000256" key="8">
    <source>
        <dbReference type="ARBA" id="ARBA00048449"/>
    </source>
</evidence>
<feature type="modified residue" description="N6-(pyridoxal phosphate)lysine" evidence="9">
    <location>
        <position position="279"/>
    </location>
</feature>
<feature type="binding site" evidence="9">
    <location>
        <position position="279"/>
    </location>
    <ligand>
        <name>substrate</name>
    </ligand>
</feature>
<comment type="caution">
    <text evidence="10">The sequence shown here is derived from an EMBL/GenBank/DDBJ whole genome shotgun (WGS) entry which is preliminary data.</text>
</comment>
<gene>
    <name evidence="9" type="primary">bioA</name>
    <name evidence="10" type="ORF">CWE09_02720</name>
</gene>
<feature type="binding site" evidence="9">
    <location>
        <position position="149"/>
    </location>
    <ligand>
        <name>substrate</name>
    </ligand>
</feature>
<evidence type="ECO:0000256" key="2">
    <source>
        <dbReference type="ARBA" id="ARBA00005063"/>
    </source>
</evidence>
<comment type="catalytic activity">
    <reaction evidence="8 9">
        <text>(8S)-8-amino-7-oxononanoate + S-adenosyl-L-methionine = S-adenosyl-4-methylsulfanyl-2-oxobutanoate + (7R,8S)-7,8-diammoniononanoate</text>
        <dbReference type="Rhea" id="RHEA:16861"/>
        <dbReference type="ChEBI" id="CHEBI:16490"/>
        <dbReference type="ChEBI" id="CHEBI:59789"/>
        <dbReference type="ChEBI" id="CHEBI:149468"/>
        <dbReference type="ChEBI" id="CHEBI:149469"/>
        <dbReference type="EC" id="2.6.1.62"/>
    </reaction>
</comment>
<dbReference type="GO" id="GO:0009102">
    <property type="term" value="P:biotin biosynthetic process"/>
    <property type="evidence" value="ECO:0007669"/>
    <property type="project" value="UniProtKB-UniRule"/>
</dbReference>
<keyword evidence="7 9" id="KW-0663">Pyridoxal phosphate</keyword>
<feature type="binding site" evidence="9">
    <location>
        <position position="397"/>
    </location>
    <ligand>
        <name>substrate</name>
    </ligand>
</feature>
<dbReference type="GO" id="GO:0005737">
    <property type="term" value="C:cytoplasm"/>
    <property type="evidence" value="ECO:0007669"/>
    <property type="project" value="UniProtKB-SubCell"/>
</dbReference>
<evidence type="ECO:0000256" key="5">
    <source>
        <dbReference type="ARBA" id="ARBA00022691"/>
    </source>
</evidence>
<dbReference type="NCBIfam" id="NF005940">
    <property type="entry name" value="PRK07986.1"/>
    <property type="match status" value="1"/>
</dbReference>
<dbReference type="EC" id="2.6.1.62" evidence="9"/>
<dbReference type="RefSeq" id="WP_126802440.1">
    <property type="nucleotide sequence ID" value="NZ_PIPL01000001.1"/>
</dbReference>
<dbReference type="SUPFAM" id="SSF53383">
    <property type="entry name" value="PLP-dependent transferases"/>
    <property type="match status" value="1"/>
</dbReference>
<dbReference type="Gene3D" id="3.90.1150.10">
    <property type="entry name" value="Aspartate Aminotransferase, domain 1"/>
    <property type="match status" value="1"/>
</dbReference>
<dbReference type="PANTHER" id="PTHR42684:SF17">
    <property type="entry name" value="ADENOSYLMETHIONINE-8-AMINO-7-OXONONANOATE AMINOTRANSFERASE"/>
    <property type="match status" value="1"/>
</dbReference>
<dbReference type="UniPathway" id="UPA00078">
    <property type="reaction ID" value="UER00160"/>
</dbReference>
<dbReference type="EMBL" id="PIPL01000001">
    <property type="protein sequence ID" value="RUO25659.1"/>
    <property type="molecule type" value="Genomic_DNA"/>
</dbReference>
<keyword evidence="9" id="KW-0963">Cytoplasm</keyword>
<comment type="subcellular location">
    <subcellularLocation>
        <location evidence="9">Cytoplasm</location>
    </subcellularLocation>
</comment>
<evidence type="ECO:0000256" key="3">
    <source>
        <dbReference type="ARBA" id="ARBA00022576"/>
    </source>
</evidence>
<feature type="binding site" evidence="9">
    <location>
        <position position="250"/>
    </location>
    <ligand>
        <name>pyridoxal 5'-phosphate</name>
        <dbReference type="ChEBI" id="CHEBI:597326"/>
    </ligand>
</feature>
<dbReference type="InterPro" id="IPR015422">
    <property type="entry name" value="PyrdxlP-dep_Trfase_small"/>
</dbReference>
<comment type="cofactor">
    <cofactor evidence="1 9">
        <name>pyridoxal 5'-phosphate</name>
        <dbReference type="ChEBI" id="CHEBI:597326"/>
    </cofactor>
</comment>
<dbReference type="InterPro" id="IPR005814">
    <property type="entry name" value="Aminotrans_3"/>
</dbReference>
<keyword evidence="4 9" id="KW-0808">Transferase</keyword>
<dbReference type="NCBIfam" id="TIGR00508">
    <property type="entry name" value="bioA"/>
    <property type="match status" value="1"/>
</dbReference>
<evidence type="ECO:0000313" key="10">
    <source>
        <dbReference type="EMBL" id="RUO25659.1"/>
    </source>
</evidence>
<name>A0A432W6P7_9GAMM</name>
<comment type="pathway">
    <text evidence="2 9">Cofactor biosynthesis; biotin biosynthesis; 7,8-diaminononanoate from 8-amino-7-oxononanoate (SAM route): step 1/1.</text>
</comment>
<accession>A0A432W6P7</accession>
<dbReference type="InterPro" id="IPR005815">
    <property type="entry name" value="BioA"/>
</dbReference>
<keyword evidence="5 9" id="KW-0949">S-adenosyl-L-methionine</keyword>
<feature type="site" description="Participates in the substrate recognition with KAPA and in a stacking interaction with the adenine ring of SAM" evidence="9">
    <location>
        <position position="21"/>
    </location>
</feature>
<dbReference type="Proteomes" id="UP000288293">
    <property type="component" value="Unassembled WGS sequence"/>
</dbReference>
<keyword evidence="6 9" id="KW-0093">Biotin biosynthesis</keyword>